<dbReference type="SMART" id="SM00248">
    <property type="entry name" value="ANK"/>
    <property type="match status" value="5"/>
</dbReference>
<evidence type="ECO:0000256" key="3">
    <source>
        <dbReference type="PROSITE-ProRule" id="PRU00023"/>
    </source>
</evidence>
<evidence type="ECO:0000256" key="2">
    <source>
        <dbReference type="ARBA" id="ARBA00023043"/>
    </source>
</evidence>
<dbReference type="AlphaFoldDB" id="A0A4Z1I2E6"/>
<accession>A0A4Z1I2E6</accession>
<keyword evidence="5" id="KW-1185">Reference proteome</keyword>
<evidence type="ECO:0000256" key="1">
    <source>
        <dbReference type="ARBA" id="ARBA00022737"/>
    </source>
</evidence>
<dbReference type="Pfam" id="PF13606">
    <property type="entry name" value="Ank_3"/>
    <property type="match status" value="1"/>
</dbReference>
<reference evidence="4 5" key="1">
    <citation type="submission" date="2017-12" db="EMBL/GenBank/DDBJ databases">
        <title>Comparative genomics of Botrytis spp.</title>
        <authorList>
            <person name="Valero-Jimenez C.A."/>
            <person name="Tapia P."/>
            <person name="Veloso J."/>
            <person name="Silva-Moreno E."/>
            <person name="Staats M."/>
            <person name="Valdes J.H."/>
            <person name="Van Kan J.A.L."/>
        </authorList>
    </citation>
    <scope>NUCLEOTIDE SEQUENCE [LARGE SCALE GENOMIC DNA]</scope>
    <source>
        <strain evidence="4 5">MUCL2120</strain>
    </source>
</reference>
<name>A0A4Z1I2E6_9HELO</name>
<proteinExistence type="predicted"/>
<evidence type="ECO:0000313" key="5">
    <source>
        <dbReference type="Proteomes" id="UP000297452"/>
    </source>
</evidence>
<keyword evidence="1" id="KW-0677">Repeat</keyword>
<dbReference type="InterPro" id="IPR036770">
    <property type="entry name" value="Ankyrin_rpt-contain_sf"/>
</dbReference>
<comment type="caution">
    <text evidence="4">The sequence shown here is derived from an EMBL/GenBank/DDBJ whole genome shotgun (WGS) entry which is preliminary data.</text>
</comment>
<protein>
    <submittedName>
        <fullName evidence="4">Uncharacterized protein</fullName>
    </submittedName>
</protein>
<dbReference type="InterPro" id="IPR002110">
    <property type="entry name" value="Ankyrin_rpt"/>
</dbReference>
<dbReference type="Gene3D" id="1.25.40.20">
    <property type="entry name" value="Ankyrin repeat-containing domain"/>
    <property type="match status" value="1"/>
</dbReference>
<dbReference type="SUPFAM" id="SSF48403">
    <property type="entry name" value="Ankyrin repeat"/>
    <property type="match status" value="1"/>
</dbReference>
<dbReference type="EMBL" id="PQXJ01000236">
    <property type="protein sequence ID" value="TGO55839.1"/>
    <property type="molecule type" value="Genomic_DNA"/>
</dbReference>
<organism evidence="4 5">
    <name type="scientific">Botryotinia narcissicola</name>
    <dbReference type="NCBI Taxonomy" id="278944"/>
    <lineage>
        <taxon>Eukaryota</taxon>
        <taxon>Fungi</taxon>
        <taxon>Dikarya</taxon>
        <taxon>Ascomycota</taxon>
        <taxon>Pezizomycotina</taxon>
        <taxon>Leotiomycetes</taxon>
        <taxon>Helotiales</taxon>
        <taxon>Sclerotiniaceae</taxon>
        <taxon>Botryotinia</taxon>
    </lineage>
</organism>
<sequence length="545" mass="62208">MLAAVTVDIDTNEVLIYTIDELLDICCNLIIFDEEERILRFAHLSVREFLEKSVPRDDFSLQSRELFLMNRCLYSFLYESHYLAISREQSDKIILQSEVFTTYAGYFWPENCKLGQPDVVTSKFLKDFIGNNLDMGHNAPYKKWIQTITHYDTEDQGSCYIESYVFNTNSPPSMSEISCIYGLTGIIMTLQQDEIIDWNAPMKDEFGVIHYPLKCAAKAGYVIIVRQFLSRYSDHYTKGSTGHRILRLSLSTAIKVSKIEVVKTILDYGMIDVNDRLTKKFRGRYVSRILLSIAVRYNAEEMVKFLLQYGADLSGETRSVTPFFDGDNELEGLEDNHESVHKQNLDSLEIAVLQCDTAIVDAFCSSWVDIMVKDSSGATLIHCLAKGDPGYMGSYYSLKYENIIQYLIWKGVDIAAIDKYQCTALHVAVNYDNNFDKLVPVLVNFGMPMNAQNSEGDTALSMLVNLALIRKFRWRVSLLLSLGADFSIPNNDGLTALDKAEKLHKEIHPKNYQQWAIYSYIVQILTAASQDKAVEDIWRLFVDDS</sequence>
<dbReference type="STRING" id="278944.A0A4Z1I2E6"/>
<feature type="repeat" description="ANK" evidence="3">
    <location>
        <begin position="286"/>
        <end position="318"/>
    </location>
</feature>
<dbReference type="PANTHER" id="PTHR24126">
    <property type="entry name" value="ANKYRIN REPEAT, PH AND SEC7 DOMAIN CONTAINING PROTEIN SECG-RELATED"/>
    <property type="match status" value="1"/>
</dbReference>
<gene>
    <name evidence="4" type="ORF">BOTNAR_0236g00060</name>
</gene>
<dbReference type="OrthoDB" id="539213at2759"/>
<dbReference type="Proteomes" id="UP000297452">
    <property type="component" value="Unassembled WGS sequence"/>
</dbReference>
<dbReference type="Pfam" id="PF12796">
    <property type="entry name" value="Ank_2"/>
    <property type="match status" value="1"/>
</dbReference>
<dbReference type="PROSITE" id="PS50088">
    <property type="entry name" value="ANK_REPEAT"/>
    <property type="match status" value="1"/>
</dbReference>
<evidence type="ECO:0000313" key="4">
    <source>
        <dbReference type="EMBL" id="TGO55839.1"/>
    </source>
</evidence>
<keyword evidence="2 3" id="KW-0040">ANK repeat</keyword>